<dbReference type="GO" id="GO:0016491">
    <property type="term" value="F:oxidoreductase activity"/>
    <property type="evidence" value="ECO:0007669"/>
    <property type="project" value="TreeGrafter"/>
</dbReference>
<sequence length="238" mass="26499">MNIVVIGSSGAIGKAVVGQMLDTYPDARVFAVSRQQQTFNDWPAVQPVCLDTTSEDAIVNWLNECKSQDLVFHHVVCTTGILHDEQVQPEKRLEDVSPEALHHYFQVNTVLPMLWIKHLVGFFPSEASTLTVLSARVGSIEDNGLGGWYGYRASKAALNMLVKTAAVEYKRRAKHTSLICYHPGTVDSQLSAPFQRNVKPEKLFTAQFTAQQLVAVIQSCNAEHGPYFVDWANLTIPW</sequence>
<proteinExistence type="predicted"/>
<gene>
    <name evidence="1" type="ORF">BFC17_04505</name>
</gene>
<accession>A0A1E8FC74</accession>
<dbReference type="PANTHER" id="PTHR43544">
    <property type="entry name" value="SHORT-CHAIN DEHYDROGENASE/REDUCTASE"/>
    <property type="match status" value="1"/>
</dbReference>
<evidence type="ECO:0000313" key="2">
    <source>
        <dbReference type="Proteomes" id="UP000176037"/>
    </source>
</evidence>
<dbReference type="Proteomes" id="UP000176037">
    <property type="component" value="Unassembled WGS sequence"/>
</dbReference>
<dbReference type="InterPro" id="IPR002347">
    <property type="entry name" value="SDR_fam"/>
</dbReference>
<dbReference type="PANTHER" id="PTHR43544:SF12">
    <property type="entry name" value="NAD(P)-BINDING ROSSMANN-FOLD SUPERFAMILY PROTEIN"/>
    <property type="match status" value="1"/>
</dbReference>
<reference evidence="1 2" key="1">
    <citation type="submission" date="2016-09" db="EMBL/GenBank/DDBJ databases">
        <title>Alteromonas lipolytica, a new species isolated from sea water.</title>
        <authorList>
            <person name="Wu Y.-H."/>
            <person name="Cheng H."/>
            <person name="Xu X.-W."/>
        </authorList>
    </citation>
    <scope>NUCLEOTIDE SEQUENCE [LARGE SCALE GENOMIC DNA]</scope>
    <source>
        <strain evidence="1 2">JW12</strain>
    </source>
</reference>
<dbReference type="InterPro" id="IPR051468">
    <property type="entry name" value="Fungal_SecMetab_SDRs"/>
</dbReference>
<dbReference type="Gene3D" id="3.40.50.720">
    <property type="entry name" value="NAD(P)-binding Rossmann-like Domain"/>
    <property type="match status" value="1"/>
</dbReference>
<dbReference type="OrthoDB" id="9785826at2"/>
<dbReference type="SUPFAM" id="SSF51735">
    <property type="entry name" value="NAD(P)-binding Rossmann-fold domains"/>
    <property type="match status" value="1"/>
</dbReference>
<dbReference type="Pfam" id="PF00106">
    <property type="entry name" value="adh_short"/>
    <property type="match status" value="1"/>
</dbReference>
<keyword evidence="2" id="KW-1185">Reference proteome</keyword>
<evidence type="ECO:0000313" key="1">
    <source>
        <dbReference type="EMBL" id="OFI33524.1"/>
    </source>
</evidence>
<comment type="caution">
    <text evidence="1">The sequence shown here is derived from an EMBL/GenBank/DDBJ whole genome shotgun (WGS) entry which is preliminary data.</text>
</comment>
<dbReference type="AlphaFoldDB" id="A0A1E8FC74"/>
<name>A0A1E8FC74_9ALTE</name>
<dbReference type="RefSeq" id="WP_070177900.1">
    <property type="nucleotide sequence ID" value="NZ_BMJR01000002.1"/>
</dbReference>
<dbReference type="GO" id="GO:0005737">
    <property type="term" value="C:cytoplasm"/>
    <property type="evidence" value="ECO:0007669"/>
    <property type="project" value="TreeGrafter"/>
</dbReference>
<organism evidence="1 2">
    <name type="scientific">Alteromonas lipolytica</name>
    <dbReference type="NCBI Taxonomy" id="1856405"/>
    <lineage>
        <taxon>Bacteria</taxon>
        <taxon>Pseudomonadati</taxon>
        <taxon>Pseudomonadota</taxon>
        <taxon>Gammaproteobacteria</taxon>
        <taxon>Alteromonadales</taxon>
        <taxon>Alteromonadaceae</taxon>
        <taxon>Alteromonas/Salinimonas group</taxon>
        <taxon>Alteromonas</taxon>
    </lineage>
</organism>
<dbReference type="EMBL" id="MJIC01000015">
    <property type="protein sequence ID" value="OFI33524.1"/>
    <property type="molecule type" value="Genomic_DNA"/>
</dbReference>
<dbReference type="PRINTS" id="PR00081">
    <property type="entry name" value="GDHRDH"/>
</dbReference>
<protein>
    <submittedName>
        <fullName evidence="1">Short-chain dehydrogenase</fullName>
    </submittedName>
</protein>
<dbReference type="STRING" id="1856405.BFC17_04505"/>
<dbReference type="InterPro" id="IPR036291">
    <property type="entry name" value="NAD(P)-bd_dom_sf"/>
</dbReference>